<reference evidence="3" key="1">
    <citation type="submission" date="2016-10" db="EMBL/GenBank/DDBJ databases">
        <authorList>
            <person name="Varghese N."/>
            <person name="Submissions S."/>
        </authorList>
    </citation>
    <scope>NUCLEOTIDE SEQUENCE [LARGE SCALE GENOMIC DNA]</scope>
    <source>
        <strain evidence="3">S1b</strain>
    </source>
</reference>
<dbReference type="SUPFAM" id="SSF55083">
    <property type="entry name" value="6-hydroxymethyl-7,8-dihydropterin pyrophosphokinase, HPPK"/>
    <property type="match status" value="1"/>
</dbReference>
<dbReference type="PANTHER" id="PTHR43434">
    <property type="entry name" value="PHOSPHOGLYCOLATE PHOSPHATASE"/>
    <property type="match status" value="1"/>
</dbReference>
<feature type="domain" description="Dihydroneopterin aldolase/epimerase" evidence="1">
    <location>
        <begin position="4"/>
        <end position="108"/>
    </location>
</feature>
<dbReference type="Gene3D" id="1.10.150.240">
    <property type="entry name" value="Putative phosphatase, domain 2"/>
    <property type="match status" value="1"/>
</dbReference>
<dbReference type="SUPFAM" id="SSF56784">
    <property type="entry name" value="HAD-like"/>
    <property type="match status" value="1"/>
</dbReference>
<dbReference type="Pfam" id="PF13419">
    <property type="entry name" value="HAD_2"/>
    <property type="match status" value="1"/>
</dbReference>
<dbReference type="InterPro" id="IPR041492">
    <property type="entry name" value="HAD_2"/>
</dbReference>
<dbReference type="Pfam" id="PF02152">
    <property type="entry name" value="FolB"/>
    <property type="match status" value="1"/>
</dbReference>
<dbReference type="Proteomes" id="UP000182471">
    <property type="component" value="Unassembled WGS sequence"/>
</dbReference>
<dbReference type="InterPro" id="IPR023198">
    <property type="entry name" value="PGP-like_dom2"/>
</dbReference>
<proteinExistence type="predicted"/>
<dbReference type="RefSeq" id="WP_083383439.1">
    <property type="nucleotide sequence ID" value="NZ_FOGW01000005.1"/>
</dbReference>
<dbReference type="GO" id="GO:0004150">
    <property type="term" value="F:dihydroneopterin aldolase activity"/>
    <property type="evidence" value="ECO:0007669"/>
    <property type="project" value="InterPro"/>
</dbReference>
<evidence type="ECO:0000313" key="3">
    <source>
        <dbReference type="Proteomes" id="UP000182471"/>
    </source>
</evidence>
<organism evidence="2 3">
    <name type="scientific">Lachnobacterium bovis</name>
    <dbReference type="NCBI Taxonomy" id="140626"/>
    <lineage>
        <taxon>Bacteria</taxon>
        <taxon>Bacillati</taxon>
        <taxon>Bacillota</taxon>
        <taxon>Clostridia</taxon>
        <taxon>Lachnospirales</taxon>
        <taxon>Lachnospiraceae</taxon>
        <taxon>Lachnobacterium</taxon>
    </lineage>
</organism>
<dbReference type="SUPFAM" id="SSF55620">
    <property type="entry name" value="Tetrahydrobiopterin biosynthesis enzymes-like"/>
    <property type="match status" value="1"/>
</dbReference>
<dbReference type="InterPro" id="IPR023214">
    <property type="entry name" value="HAD_sf"/>
</dbReference>
<dbReference type="PANTHER" id="PTHR43434:SF20">
    <property type="entry name" value="5'-NUCLEOTIDASE"/>
    <property type="match status" value="1"/>
</dbReference>
<dbReference type="Gene3D" id="3.30.1130.10">
    <property type="match status" value="1"/>
</dbReference>
<accession>A0A1H9Q805</accession>
<sequence length="633" mass="73283">MDSININKLKIFASSGRFYYVNATLFQDNKKVATEDDIENSTNYKMVCDTIISEFAKSDFNLLETITDRISKEILLRFPLVKKDIIEVEYNNSTRDILFEKVVTSITRKWSRVYIYCQTQFDGDISENRKKFLDSIDRISEHELIKNVKRSTLNLLKYEGMILNTAVEFDTILELDTLVSYLNYIKSQAKVKTKIDVNFDIIFFDDLVYDDENIVVPFAGMEDKIYILKAISELNPNKRHPISKVTVGELYGEKLDNIKRKFDNMNYSKIEHVDTPSEKEIFDQGQKYCEDSEEATYGEPQQYDDTLEEATYDTTHNFNYVTEAAEYEGDQEDEQVYNESTSQIISDNHQLDTSDEVSYYDGEGVSYDEVSERKKEQQDELERKIAEAKNVLYTSKNLVSSSVDLIVNREKELNSQTKLVLFDLDGTLIDTSEGITKSARYALNHFGIWDTKLENLRFFIGPPLDYTFKKAYGFDDDKTQEAIKIFRERYSKVGLFESKTFKNIGKCLRELKRNGYKIAVASSKPESSCRQILEYFNIFDYFDEIVGATFDGRISTKEEVLEEVFRRFKDTPRKNMCLIGDTIFDVKGAKNKGIPCIAVSYGFGDTKELEASNVFAVCDNAEEIPEVLRKLWT</sequence>
<gene>
    <name evidence="2" type="ORF">SAMN02910429_00486</name>
</gene>
<dbReference type="AlphaFoldDB" id="A0A1H9Q805"/>
<dbReference type="Gene3D" id="3.30.70.560">
    <property type="entry name" value="7,8-Dihydro-6-hydroxymethylpterin-pyrophosphokinase HPPK"/>
    <property type="match status" value="1"/>
</dbReference>
<dbReference type="GO" id="GO:0006760">
    <property type="term" value="P:folic acid-containing compound metabolic process"/>
    <property type="evidence" value="ECO:0007669"/>
    <property type="project" value="InterPro"/>
</dbReference>
<dbReference type="EMBL" id="FOGW01000005">
    <property type="protein sequence ID" value="SER56621.1"/>
    <property type="molecule type" value="Genomic_DNA"/>
</dbReference>
<dbReference type="Gene3D" id="3.40.50.1000">
    <property type="entry name" value="HAD superfamily/HAD-like"/>
    <property type="match status" value="1"/>
</dbReference>
<dbReference type="InterPro" id="IPR036412">
    <property type="entry name" value="HAD-like_sf"/>
</dbReference>
<dbReference type="InterPro" id="IPR043133">
    <property type="entry name" value="GTP-CH-I_C/QueF"/>
</dbReference>
<evidence type="ECO:0000313" key="2">
    <source>
        <dbReference type="EMBL" id="SER56621.1"/>
    </source>
</evidence>
<dbReference type="GO" id="GO:0005829">
    <property type="term" value="C:cytosol"/>
    <property type="evidence" value="ECO:0007669"/>
    <property type="project" value="TreeGrafter"/>
</dbReference>
<evidence type="ECO:0000259" key="1">
    <source>
        <dbReference type="SMART" id="SM00905"/>
    </source>
</evidence>
<protein>
    <submittedName>
        <fullName evidence="2">Dihydroneopterin aldolase</fullName>
    </submittedName>
</protein>
<dbReference type="InterPro" id="IPR050155">
    <property type="entry name" value="HAD-like_hydrolase_sf"/>
</dbReference>
<dbReference type="InterPro" id="IPR006157">
    <property type="entry name" value="FolB_dom"/>
</dbReference>
<dbReference type="SMART" id="SM00905">
    <property type="entry name" value="FolB"/>
    <property type="match status" value="1"/>
</dbReference>
<dbReference type="GO" id="GO:0004713">
    <property type="term" value="F:protein tyrosine kinase activity"/>
    <property type="evidence" value="ECO:0007669"/>
    <property type="project" value="TreeGrafter"/>
</dbReference>
<name>A0A1H9Q805_9FIRM</name>
<dbReference type="InterPro" id="IPR035907">
    <property type="entry name" value="Hppk_sf"/>
</dbReference>
<keyword evidence="3" id="KW-1185">Reference proteome</keyword>